<dbReference type="Pfam" id="PF09722">
    <property type="entry name" value="Xre_MbcA_ParS_C"/>
    <property type="match status" value="1"/>
</dbReference>
<dbReference type="RefSeq" id="WP_261615156.1">
    <property type="nucleotide sequence ID" value="NZ_JALIDZ010000003.1"/>
</dbReference>
<dbReference type="Proteomes" id="UP001320898">
    <property type="component" value="Unassembled WGS sequence"/>
</dbReference>
<dbReference type="AlphaFoldDB" id="A0AAW5QXH2"/>
<gene>
    <name evidence="3" type="ORF">MUB46_06910</name>
</gene>
<name>A0AAW5QXH2_9HYPH</name>
<evidence type="ECO:0000313" key="4">
    <source>
        <dbReference type="Proteomes" id="UP001320898"/>
    </source>
</evidence>
<comment type="caution">
    <text evidence="3">The sequence shown here is derived from an EMBL/GenBank/DDBJ whole genome shotgun (WGS) entry which is preliminary data.</text>
</comment>
<evidence type="ECO:0000259" key="2">
    <source>
        <dbReference type="Pfam" id="PF20432"/>
    </source>
</evidence>
<dbReference type="GO" id="GO:0003677">
    <property type="term" value="F:DNA binding"/>
    <property type="evidence" value="ECO:0007669"/>
    <property type="project" value="InterPro"/>
</dbReference>
<dbReference type="Pfam" id="PF20432">
    <property type="entry name" value="Xre-like-HTH"/>
    <property type="match status" value="1"/>
</dbReference>
<dbReference type="InterPro" id="IPR024467">
    <property type="entry name" value="Xre/MbcA/ParS-like_toxin-bd"/>
</dbReference>
<evidence type="ECO:0000259" key="1">
    <source>
        <dbReference type="Pfam" id="PF09722"/>
    </source>
</evidence>
<protein>
    <submittedName>
        <fullName evidence="3">MbcA/ParS/Xre antitoxin family protein</fullName>
    </submittedName>
</protein>
<dbReference type="EMBL" id="JALIDZ010000003">
    <property type="protein sequence ID" value="MCT8971579.1"/>
    <property type="molecule type" value="Genomic_DNA"/>
</dbReference>
<feature type="domain" description="Antitoxin Xre/MbcA/ParS-like toxin-binding" evidence="1">
    <location>
        <begin position="76"/>
        <end position="124"/>
    </location>
</feature>
<proteinExistence type="predicted"/>
<organism evidence="3 4">
    <name type="scientific">Microbaculum marinisediminis</name>
    <dbReference type="NCBI Taxonomy" id="2931392"/>
    <lineage>
        <taxon>Bacteria</taxon>
        <taxon>Pseudomonadati</taxon>
        <taxon>Pseudomonadota</taxon>
        <taxon>Alphaproteobacteria</taxon>
        <taxon>Hyphomicrobiales</taxon>
        <taxon>Tepidamorphaceae</taxon>
        <taxon>Microbaculum</taxon>
    </lineage>
</organism>
<reference evidence="3 4" key="1">
    <citation type="submission" date="2022-04" db="EMBL/GenBank/DDBJ databases">
        <authorList>
            <person name="Ye Y.-Q."/>
            <person name="Du Z.-J."/>
        </authorList>
    </citation>
    <scope>NUCLEOTIDE SEQUENCE [LARGE SCALE GENOMIC DNA]</scope>
    <source>
        <strain evidence="3 4">A6E488</strain>
    </source>
</reference>
<sequence length="127" mass="13556">MLQSGHAAAHPVESGAVVTKAVLKASDLLDVSNKVLSRILGLSEASVSRMRHGAYTLSPSDKSFELAVLFVRLFRSLDSIVGGDTQTMRAWVRNDNVPLGGTPLARVQTIAGLVDVIAYLDARRAVI</sequence>
<evidence type="ECO:0000313" key="3">
    <source>
        <dbReference type="EMBL" id="MCT8971579.1"/>
    </source>
</evidence>
<keyword evidence="4" id="KW-1185">Reference proteome</keyword>
<feature type="domain" description="Antitoxin Xre-like helix-turn-helix" evidence="2">
    <location>
        <begin position="10"/>
        <end position="72"/>
    </location>
</feature>
<accession>A0AAW5QXH2</accession>
<dbReference type="InterPro" id="IPR046847">
    <property type="entry name" value="Xre-like_HTH"/>
</dbReference>